<keyword evidence="1" id="KW-0472">Membrane</keyword>
<name>A0ABW7YVD2_9ACTN</name>
<evidence type="ECO:0008006" key="4">
    <source>
        <dbReference type="Google" id="ProtNLM"/>
    </source>
</evidence>
<keyword evidence="3" id="KW-1185">Reference proteome</keyword>
<feature type="transmembrane region" description="Helical" evidence="1">
    <location>
        <begin position="333"/>
        <end position="354"/>
    </location>
</feature>
<keyword evidence="1" id="KW-0812">Transmembrane</keyword>
<feature type="transmembrane region" description="Helical" evidence="1">
    <location>
        <begin position="232"/>
        <end position="253"/>
    </location>
</feature>
<accession>A0ABW7YVD2</accession>
<organism evidence="2 3">
    <name type="scientific">Nonomuraea typhae</name>
    <dbReference type="NCBI Taxonomy" id="2603600"/>
    <lineage>
        <taxon>Bacteria</taxon>
        <taxon>Bacillati</taxon>
        <taxon>Actinomycetota</taxon>
        <taxon>Actinomycetes</taxon>
        <taxon>Streptosporangiales</taxon>
        <taxon>Streptosporangiaceae</taxon>
        <taxon>Nonomuraea</taxon>
    </lineage>
</organism>
<sequence>MPIAMPKLRPELEVIHGMDDIPLIFDPITGTYHRITRAGEVVLSYIDGTRTRSELMDLFVNHKPDGATAIRRQVGDFLASLEDSGLLEGASLPPQAQEVTKRVRRSRLMPRVVITRSLPVLLEPVARLLRVLPSWVPTGLFGAGAVVGFAFGFHTLFATTPNLMRIIGPPFLVAAALQLVLVLFHETAHALVAQVLRVPVRGMGVALLFYFMPVAYVDRTDAYRVKSKSGRVTLAMAGIMSDGWWCGVVGLVAFATDGFVQHTAAFLLGMQLIGLIINLNPLLPTDGFVALETLAGSVDARGRAFALLKCLLLRRPLPAHLAAMSQGSRVRHIVYGTISLLYTCFLAYGILRAIPLTVELARMAVGR</sequence>
<dbReference type="EMBL" id="JBITGY010000005">
    <property type="protein sequence ID" value="MFI6499652.1"/>
    <property type="molecule type" value="Genomic_DNA"/>
</dbReference>
<feature type="transmembrane region" description="Helical" evidence="1">
    <location>
        <begin position="135"/>
        <end position="159"/>
    </location>
</feature>
<evidence type="ECO:0000313" key="2">
    <source>
        <dbReference type="EMBL" id="MFI6499652.1"/>
    </source>
</evidence>
<protein>
    <recommendedName>
        <fullName evidence="4">PqqD family peptide modification chaperone</fullName>
    </recommendedName>
</protein>
<proteinExistence type="predicted"/>
<gene>
    <name evidence="2" type="ORF">ACIBG2_19850</name>
</gene>
<comment type="caution">
    <text evidence="2">The sequence shown here is derived from an EMBL/GenBank/DDBJ whole genome shotgun (WGS) entry which is preliminary data.</text>
</comment>
<evidence type="ECO:0000256" key="1">
    <source>
        <dbReference type="SAM" id="Phobius"/>
    </source>
</evidence>
<feature type="transmembrane region" description="Helical" evidence="1">
    <location>
        <begin position="191"/>
        <end position="211"/>
    </location>
</feature>
<reference evidence="2 3" key="1">
    <citation type="submission" date="2024-10" db="EMBL/GenBank/DDBJ databases">
        <title>The Natural Products Discovery Center: Release of the First 8490 Sequenced Strains for Exploring Actinobacteria Biosynthetic Diversity.</title>
        <authorList>
            <person name="Kalkreuter E."/>
            <person name="Kautsar S.A."/>
            <person name="Yang D."/>
            <person name="Bader C.D."/>
            <person name="Teijaro C.N."/>
            <person name="Fluegel L."/>
            <person name="Davis C.M."/>
            <person name="Simpson J.R."/>
            <person name="Lauterbach L."/>
            <person name="Steele A.D."/>
            <person name="Gui C."/>
            <person name="Meng S."/>
            <person name="Li G."/>
            <person name="Viehrig K."/>
            <person name="Ye F."/>
            <person name="Su P."/>
            <person name="Kiefer A.F."/>
            <person name="Nichols A."/>
            <person name="Cepeda A.J."/>
            <person name="Yan W."/>
            <person name="Fan B."/>
            <person name="Jiang Y."/>
            <person name="Adhikari A."/>
            <person name="Zheng C.-J."/>
            <person name="Schuster L."/>
            <person name="Cowan T.M."/>
            <person name="Smanski M.J."/>
            <person name="Chevrette M.G."/>
            <person name="De Carvalho L.P.S."/>
            <person name="Shen B."/>
        </authorList>
    </citation>
    <scope>NUCLEOTIDE SEQUENCE [LARGE SCALE GENOMIC DNA]</scope>
    <source>
        <strain evidence="2 3">NPDC050545</strain>
    </source>
</reference>
<evidence type="ECO:0000313" key="3">
    <source>
        <dbReference type="Proteomes" id="UP001612741"/>
    </source>
</evidence>
<keyword evidence="1" id="KW-1133">Transmembrane helix</keyword>
<dbReference type="Proteomes" id="UP001612741">
    <property type="component" value="Unassembled WGS sequence"/>
</dbReference>
<dbReference type="RefSeq" id="WP_397083096.1">
    <property type="nucleotide sequence ID" value="NZ_JBITGY010000005.1"/>
</dbReference>
<feature type="transmembrane region" description="Helical" evidence="1">
    <location>
        <begin position="166"/>
        <end position="185"/>
    </location>
</feature>